<evidence type="ECO:0000313" key="1">
    <source>
        <dbReference type="EMBL" id="DAE20027.1"/>
    </source>
</evidence>
<sequence length="37" mass="4174">MAIELPKSKIPAETQDPKNLILFGLPKVNWPTNLEIN</sequence>
<reference evidence="1" key="1">
    <citation type="journal article" date="2021" name="Proc. Natl. Acad. Sci. U.S.A.">
        <title>A Catalog of Tens of Thousands of Viruses from Human Metagenomes Reveals Hidden Associations with Chronic Diseases.</title>
        <authorList>
            <person name="Tisza M.J."/>
            <person name="Buck C.B."/>
        </authorList>
    </citation>
    <scope>NUCLEOTIDE SEQUENCE</scope>
    <source>
        <strain evidence="1">CtYsL76</strain>
    </source>
</reference>
<name>A0A8S5QMJ3_9CAUD</name>
<protein>
    <submittedName>
        <fullName evidence="1">Uncharacterized protein</fullName>
    </submittedName>
</protein>
<organism evidence="1">
    <name type="scientific">CrAss-like virus sp. ctYsL76</name>
    <dbReference type="NCBI Taxonomy" id="2826826"/>
    <lineage>
        <taxon>Viruses</taxon>
        <taxon>Duplodnaviria</taxon>
        <taxon>Heunggongvirae</taxon>
        <taxon>Uroviricota</taxon>
        <taxon>Caudoviricetes</taxon>
        <taxon>Crassvirales</taxon>
    </lineage>
</organism>
<proteinExistence type="predicted"/>
<dbReference type="EMBL" id="BK015689">
    <property type="protein sequence ID" value="DAE20027.1"/>
    <property type="molecule type" value="Genomic_DNA"/>
</dbReference>
<accession>A0A8S5QMJ3</accession>